<accession>A0A6L2KN17</accession>
<dbReference type="AlphaFoldDB" id="A0A6L2KN17"/>
<dbReference type="EMBL" id="BKCJ010002646">
    <property type="protein sequence ID" value="GEU49982.1"/>
    <property type="molecule type" value="Genomic_DNA"/>
</dbReference>
<feature type="domain" description="Reverse transcriptase Ty1/copia-type" evidence="1">
    <location>
        <begin position="242"/>
        <end position="324"/>
    </location>
</feature>
<dbReference type="CDD" id="cd09272">
    <property type="entry name" value="RNase_HI_RT_Ty1"/>
    <property type="match status" value="1"/>
</dbReference>
<dbReference type="InterPro" id="IPR013103">
    <property type="entry name" value="RVT_2"/>
</dbReference>
<sequence length="754" mass="87543">MDDPNITMKEYIRIKEEKARRRGKVYNWEIATYGKIWYNEDVHDLRSIETKFPAIVLNDALTYEVTLSCEPTGIEMEQKNIQERSVLSIDCHRPFIQVTAWIKDIGCSKHMMGNQKLFLTYKAYNGRNIIFGSNVRGNIICKGEICDNKCMVTFSEHDSEITKDGKVIGRGSNELVRKSPKLRFDQHFCDACKIRKQAHASHKAKNIVSTTRCLKLIHMDLFGPSVIWSYRGNLYTLVIVDDYSRAFLNGFIIEEVYVAQPQGFIDLKKPDHVYQLKKALYGLKQAPKAWYDRLKSFLIKHEYKMGMVDNTLSTKKKSSNLIIVQGELNFFLGLQRKQMEDDIFFNQNKYIKEMLKKFSLEDSKPMKTPMSLDTKLTKDEECESVDSTKYRGMIGSFLYLIASRHDIMFSVCLCARFQEDPKTSHLEAVKRIFRYIKGTTLLGLWYPKGTGIETVVYADSDHVRDYVDRKSTSGICTFVGCCLTSWFSKKQTALAISTTEAKYLSIEKAWITSITVNEKNAYELKGKFIDDLHNNAFSDTNGEDEDYWKLGSDEIKPKNENTLNLEDTNQDYKQEISDIFRIETNLFDCETPLCEKFKEFNYLLKIDPNVLSSDIVGFKTYVEYKDDWIYEWNKTCHGYTKNHRRRMKYGKNQVQLNIFVSHLILKVGIQSGLPVAGEKMDIDSKLKEEALKNKAIMKGLINEDVKPNNKGWKVRMNLNIPTVIVVNKNTRMNMKMMKDMSYVIMKLMSWQFAI</sequence>
<evidence type="ECO:0000259" key="2">
    <source>
        <dbReference type="Pfam" id="PF22936"/>
    </source>
</evidence>
<dbReference type="InterPro" id="IPR054722">
    <property type="entry name" value="PolX-like_BBD"/>
</dbReference>
<dbReference type="Pfam" id="PF07727">
    <property type="entry name" value="RVT_2"/>
    <property type="match status" value="1"/>
</dbReference>
<evidence type="ECO:0000259" key="1">
    <source>
        <dbReference type="Pfam" id="PF07727"/>
    </source>
</evidence>
<dbReference type="PANTHER" id="PTHR11439:SF483">
    <property type="entry name" value="PEPTIDE SYNTHASE GLIP-LIKE, PUTATIVE (AFU_ORTHOLOGUE AFUA_3G12920)-RELATED"/>
    <property type="match status" value="1"/>
</dbReference>
<name>A0A6L2KN17_TANCI</name>
<dbReference type="PANTHER" id="PTHR11439">
    <property type="entry name" value="GAG-POL-RELATED RETROTRANSPOSON"/>
    <property type="match status" value="1"/>
</dbReference>
<organism evidence="3">
    <name type="scientific">Tanacetum cinerariifolium</name>
    <name type="common">Dalmatian daisy</name>
    <name type="synonym">Chrysanthemum cinerariifolium</name>
    <dbReference type="NCBI Taxonomy" id="118510"/>
    <lineage>
        <taxon>Eukaryota</taxon>
        <taxon>Viridiplantae</taxon>
        <taxon>Streptophyta</taxon>
        <taxon>Embryophyta</taxon>
        <taxon>Tracheophyta</taxon>
        <taxon>Spermatophyta</taxon>
        <taxon>Magnoliopsida</taxon>
        <taxon>eudicotyledons</taxon>
        <taxon>Gunneridae</taxon>
        <taxon>Pentapetalae</taxon>
        <taxon>asterids</taxon>
        <taxon>campanulids</taxon>
        <taxon>Asterales</taxon>
        <taxon>Asteraceae</taxon>
        <taxon>Asteroideae</taxon>
        <taxon>Anthemideae</taxon>
        <taxon>Anthemidinae</taxon>
        <taxon>Tanacetum</taxon>
    </lineage>
</organism>
<dbReference type="Pfam" id="PF22936">
    <property type="entry name" value="Pol_BBD"/>
    <property type="match status" value="1"/>
</dbReference>
<evidence type="ECO:0000313" key="3">
    <source>
        <dbReference type="EMBL" id="GEU49982.1"/>
    </source>
</evidence>
<gene>
    <name evidence="3" type="ORF">Tci_021960</name>
</gene>
<feature type="domain" description="Retrovirus-related Pol polyprotein from transposon TNT 1-94-like beta-barrel" evidence="2">
    <location>
        <begin position="101"/>
        <end position="146"/>
    </location>
</feature>
<comment type="caution">
    <text evidence="3">The sequence shown here is derived from an EMBL/GenBank/DDBJ whole genome shotgun (WGS) entry which is preliminary data.</text>
</comment>
<proteinExistence type="predicted"/>
<reference evidence="3" key="1">
    <citation type="journal article" date="2019" name="Sci. Rep.">
        <title>Draft genome of Tanacetum cinerariifolium, the natural source of mosquito coil.</title>
        <authorList>
            <person name="Yamashiro T."/>
            <person name="Shiraishi A."/>
            <person name="Satake H."/>
            <person name="Nakayama K."/>
        </authorList>
    </citation>
    <scope>NUCLEOTIDE SEQUENCE</scope>
</reference>
<protein>
    <submittedName>
        <fullName evidence="3">Retrovirus-related Pol polyprotein from transposon TNT 1-94</fullName>
    </submittedName>
</protein>